<feature type="compositionally biased region" description="Basic and acidic residues" evidence="1">
    <location>
        <begin position="197"/>
        <end position="206"/>
    </location>
</feature>
<reference evidence="3" key="1">
    <citation type="journal article" date="2021" name="Proc. Natl. Acad. Sci. U.S.A.">
        <title>A Catalog of Tens of Thousands of Viruses from Human Metagenomes Reveals Hidden Associations with Chronic Diseases.</title>
        <authorList>
            <person name="Tisza M.J."/>
            <person name="Buck C.B."/>
        </authorList>
    </citation>
    <scope>NUCLEOTIDE SEQUENCE</scope>
    <source>
        <strain evidence="3">Ct3wi9</strain>
    </source>
</reference>
<proteinExistence type="predicted"/>
<keyword evidence="2" id="KW-0812">Transmembrane</keyword>
<feature type="transmembrane region" description="Helical" evidence="2">
    <location>
        <begin position="111"/>
        <end position="127"/>
    </location>
</feature>
<evidence type="ECO:0000256" key="1">
    <source>
        <dbReference type="SAM" id="MobiDB-lite"/>
    </source>
</evidence>
<evidence type="ECO:0000256" key="2">
    <source>
        <dbReference type="SAM" id="Phobius"/>
    </source>
</evidence>
<name>A0A8S5MX62_9CAUD</name>
<evidence type="ECO:0000313" key="3">
    <source>
        <dbReference type="EMBL" id="DAD86687.1"/>
    </source>
</evidence>
<feature type="transmembrane region" description="Helical" evidence="2">
    <location>
        <begin position="83"/>
        <end position="105"/>
    </location>
</feature>
<accession>A0A8S5MX62</accession>
<dbReference type="EMBL" id="BK015006">
    <property type="protein sequence ID" value="DAD86687.1"/>
    <property type="molecule type" value="Genomic_DNA"/>
</dbReference>
<keyword evidence="2" id="KW-0472">Membrane</keyword>
<feature type="region of interest" description="Disordered" evidence="1">
    <location>
        <begin position="156"/>
        <end position="222"/>
    </location>
</feature>
<protein>
    <submittedName>
        <fullName evidence="3">Uncharacterized protein</fullName>
    </submittedName>
</protein>
<organism evidence="3">
    <name type="scientific">Myoviridae sp. ct3wi9</name>
    <dbReference type="NCBI Taxonomy" id="2826610"/>
    <lineage>
        <taxon>Viruses</taxon>
        <taxon>Duplodnaviria</taxon>
        <taxon>Heunggongvirae</taxon>
        <taxon>Uroviricota</taxon>
        <taxon>Caudoviricetes</taxon>
    </lineage>
</organism>
<sequence>MRLRKPTVFSHLKDALDMPIKRVPFGRLIIMYAPEDSEVDNGMRADEVLKCFQEEGYTKYLKLPLEELVLFDEQKKTRKLARFAFYTGLIGSFVALIAISAIGYITQEYPHWALLAPPLIIPGFIMWKQVGLFNAENARGIAQILGNVLPWNRGGNQGGNYNQYDSGYDDSYDDRPRRRRNRRDEEDDEMDTDTQVEEERPAKATDEETSTPSNGNPYADGR</sequence>
<feature type="compositionally biased region" description="Acidic residues" evidence="1">
    <location>
        <begin position="185"/>
        <end position="196"/>
    </location>
</feature>
<keyword evidence="2" id="KW-1133">Transmembrane helix</keyword>